<reference evidence="2" key="1">
    <citation type="submission" date="2020-11" db="EMBL/GenBank/DDBJ databases">
        <authorList>
            <person name="Whiteford S."/>
        </authorList>
    </citation>
    <scope>NUCLEOTIDE SEQUENCE</scope>
</reference>
<dbReference type="EMBL" id="CAJHNJ030000055">
    <property type="protein sequence ID" value="CAG9132961.1"/>
    <property type="molecule type" value="Genomic_DNA"/>
</dbReference>
<evidence type="ECO:0000313" key="2">
    <source>
        <dbReference type="EMBL" id="CAG9132961.1"/>
    </source>
</evidence>
<sequence>MTDNNLDGDLVIKIESDSSEDVAVTKPKQARPKDGGEMRDRRPAEQAANTTSVASGKAPTAGPRCRNQFQQQLPER</sequence>
<dbReference type="Proteomes" id="UP000653454">
    <property type="component" value="Unassembled WGS sequence"/>
</dbReference>
<evidence type="ECO:0000313" key="3">
    <source>
        <dbReference type="Proteomes" id="UP000653454"/>
    </source>
</evidence>
<feature type="compositionally biased region" description="Basic and acidic residues" evidence="1">
    <location>
        <begin position="31"/>
        <end position="44"/>
    </location>
</feature>
<proteinExistence type="predicted"/>
<accession>A0A8S4FZI8</accession>
<feature type="compositionally biased region" description="Polar residues" evidence="1">
    <location>
        <begin position="67"/>
        <end position="76"/>
    </location>
</feature>
<name>A0A8S4FZI8_PLUXY</name>
<comment type="caution">
    <text evidence="2">The sequence shown here is derived from an EMBL/GenBank/DDBJ whole genome shotgun (WGS) entry which is preliminary data.</text>
</comment>
<evidence type="ECO:0000256" key="1">
    <source>
        <dbReference type="SAM" id="MobiDB-lite"/>
    </source>
</evidence>
<keyword evidence="3" id="KW-1185">Reference proteome</keyword>
<dbReference type="AlphaFoldDB" id="A0A8S4FZI8"/>
<feature type="region of interest" description="Disordered" evidence="1">
    <location>
        <begin position="1"/>
        <end position="76"/>
    </location>
</feature>
<organism evidence="2 3">
    <name type="scientific">Plutella xylostella</name>
    <name type="common">Diamondback moth</name>
    <name type="synonym">Plutella maculipennis</name>
    <dbReference type="NCBI Taxonomy" id="51655"/>
    <lineage>
        <taxon>Eukaryota</taxon>
        <taxon>Metazoa</taxon>
        <taxon>Ecdysozoa</taxon>
        <taxon>Arthropoda</taxon>
        <taxon>Hexapoda</taxon>
        <taxon>Insecta</taxon>
        <taxon>Pterygota</taxon>
        <taxon>Neoptera</taxon>
        <taxon>Endopterygota</taxon>
        <taxon>Lepidoptera</taxon>
        <taxon>Glossata</taxon>
        <taxon>Ditrysia</taxon>
        <taxon>Yponomeutoidea</taxon>
        <taxon>Plutellidae</taxon>
        <taxon>Plutella</taxon>
    </lineage>
</organism>
<gene>
    <name evidence="2" type="ORF">PLXY2_LOCUS11215</name>
</gene>
<protein>
    <submittedName>
        <fullName evidence="2">(diamondback moth) hypothetical protein</fullName>
    </submittedName>
</protein>